<comment type="similarity">
    <text evidence="1">Belongs to the ABC transporter superfamily.</text>
</comment>
<evidence type="ECO:0000256" key="4">
    <source>
        <dbReference type="ARBA" id="ARBA00022840"/>
    </source>
</evidence>
<dbReference type="SMART" id="SM00382">
    <property type="entry name" value="AAA"/>
    <property type="match status" value="1"/>
</dbReference>
<proteinExistence type="inferred from homology"/>
<evidence type="ECO:0000256" key="5">
    <source>
        <dbReference type="ARBA" id="ARBA00022970"/>
    </source>
</evidence>
<dbReference type="InterPro" id="IPR027417">
    <property type="entry name" value="P-loop_NTPase"/>
</dbReference>
<dbReference type="SUPFAM" id="SSF52540">
    <property type="entry name" value="P-loop containing nucleoside triphosphate hydrolases"/>
    <property type="match status" value="1"/>
</dbReference>
<dbReference type="InterPro" id="IPR017871">
    <property type="entry name" value="ABC_transporter-like_CS"/>
</dbReference>
<dbReference type="GO" id="GO:0015807">
    <property type="term" value="P:L-amino acid transport"/>
    <property type="evidence" value="ECO:0007669"/>
    <property type="project" value="TreeGrafter"/>
</dbReference>
<dbReference type="Proteomes" id="UP000443843">
    <property type="component" value="Unassembled WGS sequence"/>
</dbReference>
<reference evidence="8 9" key="1">
    <citation type="submission" date="2019-11" db="EMBL/GenBank/DDBJ databases">
        <title>Pseudooceanicola pacifica sp. nov., isolated from deep-sea sediment of the Pacific Ocean.</title>
        <authorList>
            <person name="Lyu L."/>
        </authorList>
    </citation>
    <scope>NUCLEOTIDE SEQUENCE [LARGE SCALE GENOMIC DNA]</scope>
    <source>
        <strain evidence="8 9">216_PA32_1</strain>
    </source>
</reference>
<dbReference type="Gene3D" id="3.40.50.300">
    <property type="entry name" value="P-loop containing nucleotide triphosphate hydrolases"/>
    <property type="match status" value="1"/>
</dbReference>
<dbReference type="PANTHER" id="PTHR43820:SF4">
    <property type="entry name" value="HIGH-AFFINITY BRANCHED-CHAIN AMINO ACID TRANSPORT ATP-BINDING PROTEIN LIVF"/>
    <property type="match status" value="1"/>
</dbReference>
<dbReference type="PROSITE" id="PS50893">
    <property type="entry name" value="ABC_TRANSPORTER_2"/>
    <property type="match status" value="1"/>
</dbReference>
<dbReference type="GO" id="GO:0015658">
    <property type="term" value="F:branched-chain amino acid transmembrane transporter activity"/>
    <property type="evidence" value="ECO:0007669"/>
    <property type="project" value="TreeGrafter"/>
</dbReference>
<dbReference type="AlphaFoldDB" id="A0A844W683"/>
<evidence type="ECO:0000256" key="3">
    <source>
        <dbReference type="ARBA" id="ARBA00022741"/>
    </source>
</evidence>
<protein>
    <submittedName>
        <fullName evidence="8">ATP-binding cassette domain-containing protein</fullName>
    </submittedName>
</protein>
<evidence type="ECO:0000313" key="9">
    <source>
        <dbReference type="Proteomes" id="UP000443843"/>
    </source>
</evidence>
<feature type="compositionally biased region" description="Basic and acidic residues" evidence="6">
    <location>
        <begin position="1"/>
        <end position="27"/>
    </location>
</feature>
<evidence type="ECO:0000313" key="8">
    <source>
        <dbReference type="EMBL" id="MWB78244.1"/>
    </source>
</evidence>
<evidence type="ECO:0000256" key="2">
    <source>
        <dbReference type="ARBA" id="ARBA00022448"/>
    </source>
</evidence>
<keyword evidence="4 8" id="KW-0067">ATP-binding</keyword>
<dbReference type="EMBL" id="WNXQ01000004">
    <property type="protein sequence ID" value="MWB78244.1"/>
    <property type="molecule type" value="Genomic_DNA"/>
</dbReference>
<feature type="domain" description="ABC transporter" evidence="7">
    <location>
        <begin position="41"/>
        <end position="270"/>
    </location>
</feature>
<name>A0A844W683_9RHOB</name>
<evidence type="ECO:0000256" key="1">
    <source>
        <dbReference type="ARBA" id="ARBA00005417"/>
    </source>
</evidence>
<dbReference type="GO" id="GO:0005524">
    <property type="term" value="F:ATP binding"/>
    <property type="evidence" value="ECO:0007669"/>
    <property type="project" value="UniProtKB-KW"/>
</dbReference>
<comment type="caution">
    <text evidence="8">The sequence shown here is derived from an EMBL/GenBank/DDBJ whole genome shotgun (WGS) entry which is preliminary data.</text>
</comment>
<keyword evidence="9" id="KW-1185">Reference proteome</keyword>
<dbReference type="GO" id="GO:0016887">
    <property type="term" value="F:ATP hydrolysis activity"/>
    <property type="evidence" value="ECO:0007669"/>
    <property type="project" value="InterPro"/>
</dbReference>
<dbReference type="InterPro" id="IPR003439">
    <property type="entry name" value="ABC_transporter-like_ATP-bd"/>
</dbReference>
<accession>A0A844W683</accession>
<keyword evidence="2" id="KW-0813">Transport</keyword>
<dbReference type="Pfam" id="PF00005">
    <property type="entry name" value="ABC_tran"/>
    <property type="match status" value="1"/>
</dbReference>
<sequence>MLHPHDLHGRGRGDCRRPARRCDRRPGGPDGLFRGGGMSTLDVRDIRASHGQLVAAQGISFRVEAGRMLFLAGANGAGKTTLLRTIAGDHRQDGGTIRLSGVNVTDMPAHMRARAGLSLVPEGRRLFPQMTVRENLQLGASTSREGPWSVEAIYDAFPNLEKLDRSPAGKLSGGEQQAVAIGRALMGDPVAIMLDEVSLGLSPAAVELAYQALRKVRDAGIALLVVEQDLTRALACADELIVMCEGREMLRSLPGETTLDALVSASLGHGKNEEVAA</sequence>
<keyword evidence="5" id="KW-0029">Amino-acid transport</keyword>
<feature type="region of interest" description="Disordered" evidence="6">
    <location>
        <begin position="1"/>
        <end position="36"/>
    </location>
</feature>
<gene>
    <name evidence="8" type="ORF">GLS40_09425</name>
</gene>
<dbReference type="InterPro" id="IPR052156">
    <property type="entry name" value="BCAA_Transport_ATP-bd_LivF"/>
</dbReference>
<evidence type="ECO:0000259" key="7">
    <source>
        <dbReference type="PROSITE" id="PS50893"/>
    </source>
</evidence>
<dbReference type="CDD" id="cd03224">
    <property type="entry name" value="ABC_TM1139_LivF_branched"/>
    <property type="match status" value="1"/>
</dbReference>
<dbReference type="PROSITE" id="PS00211">
    <property type="entry name" value="ABC_TRANSPORTER_1"/>
    <property type="match status" value="1"/>
</dbReference>
<evidence type="ECO:0000256" key="6">
    <source>
        <dbReference type="SAM" id="MobiDB-lite"/>
    </source>
</evidence>
<dbReference type="PANTHER" id="PTHR43820">
    <property type="entry name" value="HIGH-AFFINITY BRANCHED-CHAIN AMINO ACID TRANSPORT ATP-BINDING PROTEIN LIVF"/>
    <property type="match status" value="1"/>
</dbReference>
<organism evidence="8 9">
    <name type="scientific">Pseudooceanicola pacificus</name>
    <dbReference type="NCBI Taxonomy" id="2676438"/>
    <lineage>
        <taxon>Bacteria</taxon>
        <taxon>Pseudomonadati</taxon>
        <taxon>Pseudomonadota</taxon>
        <taxon>Alphaproteobacteria</taxon>
        <taxon>Rhodobacterales</taxon>
        <taxon>Paracoccaceae</taxon>
        <taxon>Pseudooceanicola</taxon>
    </lineage>
</organism>
<dbReference type="InterPro" id="IPR003593">
    <property type="entry name" value="AAA+_ATPase"/>
</dbReference>
<keyword evidence="3" id="KW-0547">Nucleotide-binding</keyword>